<feature type="transmembrane region" description="Helical" evidence="14">
    <location>
        <begin position="902"/>
        <end position="923"/>
    </location>
</feature>
<feature type="compositionally biased region" description="Acidic residues" evidence="13">
    <location>
        <begin position="586"/>
        <end position="601"/>
    </location>
</feature>
<dbReference type="EMBL" id="NBSH01000003">
    <property type="protein sequence ID" value="ORX38932.1"/>
    <property type="molecule type" value="Genomic_DNA"/>
</dbReference>
<feature type="transmembrane region" description="Helical" evidence="14">
    <location>
        <begin position="219"/>
        <end position="240"/>
    </location>
</feature>
<feature type="transmembrane region" description="Helical" evidence="14">
    <location>
        <begin position="109"/>
        <end position="135"/>
    </location>
</feature>
<dbReference type="SUPFAM" id="SSF57850">
    <property type="entry name" value="RING/U-box"/>
    <property type="match status" value="1"/>
</dbReference>
<feature type="transmembrane region" description="Helical" evidence="14">
    <location>
        <begin position="1351"/>
        <end position="1373"/>
    </location>
</feature>
<dbReference type="PANTHER" id="PTHR13145">
    <property type="entry name" value="SSM4 PROTEIN"/>
    <property type="match status" value="1"/>
</dbReference>
<keyword evidence="9" id="KW-0833">Ubl conjugation pathway</keyword>
<dbReference type="Proteomes" id="UP000193218">
    <property type="component" value="Unassembled WGS sequence"/>
</dbReference>
<accession>A0A1Y1ULR3</accession>
<dbReference type="InterPro" id="IPR011016">
    <property type="entry name" value="Znf_RING-CH"/>
</dbReference>
<evidence type="ECO:0000313" key="16">
    <source>
        <dbReference type="EMBL" id="ORX38932.1"/>
    </source>
</evidence>
<protein>
    <recommendedName>
        <fullName evidence="4">RING-type E3 ubiquitin transferase</fullName>
        <ecNumber evidence="4">2.3.2.27</ecNumber>
    </recommendedName>
</protein>
<feature type="region of interest" description="Disordered" evidence="13">
    <location>
        <begin position="543"/>
        <end position="601"/>
    </location>
</feature>
<keyword evidence="17" id="KW-1185">Reference proteome</keyword>
<feature type="domain" description="RING-CH-type" evidence="15">
    <location>
        <begin position="14"/>
        <end position="75"/>
    </location>
</feature>
<dbReference type="GeneID" id="33556772"/>
<gene>
    <name evidence="16" type="ORF">BD324DRAFT_617907</name>
</gene>
<dbReference type="InParanoid" id="A0A1Y1ULR3"/>
<feature type="transmembrane region" description="Helical" evidence="14">
    <location>
        <begin position="1300"/>
        <end position="1319"/>
    </location>
</feature>
<feature type="region of interest" description="Disordered" evidence="13">
    <location>
        <begin position="344"/>
        <end position="375"/>
    </location>
</feature>
<keyword evidence="5" id="KW-0808">Transferase</keyword>
<dbReference type="PANTHER" id="PTHR13145:SF0">
    <property type="entry name" value="E3 UBIQUITIN-PROTEIN LIGASE MARCHF6"/>
    <property type="match status" value="1"/>
</dbReference>
<feature type="transmembrane region" description="Helical" evidence="14">
    <location>
        <begin position="662"/>
        <end position="682"/>
    </location>
</feature>
<dbReference type="RefSeq" id="XP_021872795.1">
    <property type="nucleotide sequence ID" value="XM_022014964.1"/>
</dbReference>
<dbReference type="GO" id="GO:0005789">
    <property type="term" value="C:endoplasmic reticulum membrane"/>
    <property type="evidence" value="ECO:0007669"/>
    <property type="project" value="TreeGrafter"/>
</dbReference>
<feature type="compositionally biased region" description="Basic and acidic residues" evidence="13">
    <location>
        <begin position="544"/>
        <end position="562"/>
    </location>
</feature>
<feature type="transmembrane region" description="Helical" evidence="14">
    <location>
        <begin position="852"/>
        <end position="882"/>
    </location>
</feature>
<keyword evidence="12 14" id="KW-0472">Membrane</keyword>
<evidence type="ECO:0000256" key="5">
    <source>
        <dbReference type="ARBA" id="ARBA00022679"/>
    </source>
</evidence>
<keyword evidence="8" id="KW-0863">Zinc-finger</keyword>
<evidence type="ECO:0000256" key="8">
    <source>
        <dbReference type="ARBA" id="ARBA00022771"/>
    </source>
</evidence>
<dbReference type="EC" id="2.3.2.27" evidence="4"/>
<evidence type="ECO:0000256" key="4">
    <source>
        <dbReference type="ARBA" id="ARBA00012483"/>
    </source>
</evidence>
<dbReference type="SMART" id="SM00744">
    <property type="entry name" value="RINGv"/>
    <property type="match status" value="1"/>
</dbReference>
<evidence type="ECO:0000256" key="7">
    <source>
        <dbReference type="ARBA" id="ARBA00022723"/>
    </source>
</evidence>
<dbReference type="Pfam" id="PF23113">
    <property type="entry name" value="MARCHF6_C"/>
    <property type="match status" value="1"/>
</dbReference>
<evidence type="ECO:0000259" key="15">
    <source>
        <dbReference type="PROSITE" id="PS51292"/>
    </source>
</evidence>
<dbReference type="Gene3D" id="3.30.40.10">
    <property type="entry name" value="Zinc/RING finger domain, C3HC4 (zinc finger)"/>
    <property type="match status" value="1"/>
</dbReference>
<keyword evidence="6 14" id="KW-0812">Transmembrane</keyword>
<evidence type="ECO:0000256" key="14">
    <source>
        <dbReference type="SAM" id="Phobius"/>
    </source>
</evidence>
<comment type="subcellular location">
    <subcellularLocation>
        <location evidence="2">Membrane</location>
        <topology evidence="2">Multi-pass membrane protein</topology>
    </subcellularLocation>
</comment>
<dbReference type="GO" id="GO:0036503">
    <property type="term" value="P:ERAD pathway"/>
    <property type="evidence" value="ECO:0007669"/>
    <property type="project" value="TreeGrafter"/>
</dbReference>
<keyword evidence="7" id="KW-0479">Metal-binding</keyword>
<dbReference type="InterPro" id="IPR013083">
    <property type="entry name" value="Znf_RING/FYVE/PHD"/>
</dbReference>
<evidence type="ECO:0000256" key="6">
    <source>
        <dbReference type="ARBA" id="ARBA00022692"/>
    </source>
</evidence>
<evidence type="ECO:0000256" key="2">
    <source>
        <dbReference type="ARBA" id="ARBA00004141"/>
    </source>
</evidence>
<feature type="transmembrane region" description="Helical" evidence="14">
    <location>
        <begin position="961"/>
        <end position="984"/>
    </location>
</feature>
<comment type="caution">
    <text evidence="16">The sequence shown here is derived from an EMBL/GenBank/DDBJ whole genome shotgun (WGS) entry which is preliminary data.</text>
</comment>
<dbReference type="STRING" id="4999.A0A1Y1ULR3"/>
<dbReference type="FunCoup" id="A0A1Y1ULR3">
    <property type="interactions" value="484"/>
</dbReference>
<comment type="catalytic activity">
    <reaction evidence="1">
        <text>S-ubiquitinyl-[E2 ubiquitin-conjugating enzyme]-L-cysteine + [acceptor protein]-L-lysine = [E2 ubiquitin-conjugating enzyme]-L-cysteine + N(6)-ubiquitinyl-[acceptor protein]-L-lysine.</text>
        <dbReference type="EC" id="2.3.2.27"/>
    </reaction>
</comment>
<organism evidence="16 17">
    <name type="scientific">Kockovaella imperatae</name>
    <dbReference type="NCBI Taxonomy" id="4999"/>
    <lineage>
        <taxon>Eukaryota</taxon>
        <taxon>Fungi</taxon>
        <taxon>Dikarya</taxon>
        <taxon>Basidiomycota</taxon>
        <taxon>Agaricomycotina</taxon>
        <taxon>Tremellomycetes</taxon>
        <taxon>Tremellales</taxon>
        <taxon>Cuniculitremaceae</taxon>
        <taxon>Kockovaella</taxon>
    </lineage>
</organism>
<comment type="pathway">
    <text evidence="3">Protein modification; protein ubiquitination.</text>
</comment>
<proteinExistence type="predicted"/>
<feature type="transmembrane region" description="Helical" evidence="14">
    <location>
        <begin position="1249"/>
        <end position="1267"/>
    </location>
</feature>
<dbReference type="GO" id="GO:0061630">
    <property type="term" value="F:ubiquitin protein ligase activity"/>
    <property type="evidence" value="ECO:0007669"/>
    <property type="project" value="UniProtKB-EC"/>
</dbReference>
<reference evidence="16 17" key="1">
    <citation type="submission" date="2017-03" db="EMBL/GenBank/DDBJ databases">
        <title>Widespread Adenine N6-methylation of Active Genes in Fungi.</title>
        <authorList>
            <consortium name="DOE Joint Genome Institute"/>
            <person name="Mondo S.J."/>
            <person name="Dannebaum R.O."/>
            <person name="Kuo R.C."/>
            <person name="Louie K.B."/>
            <person name="Bewick A.J."/>
            <person name="Labutti K."/>
            <person name="Haridas S."/>
            <person name="Kuo A."/>
            <person name="Salamov A."/>
            <person name="Ahrendt S.R."/>
            <person name="Lau R."/>
            <person name="Bowen B.P."/>
            <person name="Lipzen A."/>
            <person name="Sullivan W."/>
            <person name="Andreopoulos W.B."/>
            <person name="Clum A."/>
            <person name="Lindquist E."/>
            <person name="Daum C."/>
            <person name="Northen T.R."/>
            <person name="Ramamoorthy G."/>
            <person name="Schmitz R.J."/>
            <person name="Gryganskyi A."/>
            <person name="Culley D."/>
            <person name="Magnuson J."/>
            <person name="James T.Y."/>
            <person name="O'Malley M.A."/>
            <person name="Stajich J.E."/>
            <person name="Spatafora J.W."/>
            <person name="Visel A."/>
            <person name="Grigoriev I.V."/>
        </authorList>
    </citation>
    <scope>NUCLEOTIDE SEQUENCE [LARGE SCALE GENOMIC DNA]</scope>
    <source>
        <strain evidence="16 17">NRRL Y-17943</strain>
    </source>
</reference>
<feature type="transmembrane region" description="Helical" evidence="14">
    <location>
        <begin position="1207"/>
        <end position="1228"/>
    </location>
</feature>
<dbReference type="PROSITE" id="PS51292">
    <property type="entry name" value="ZF_RING_CH"/>
    <property type="match status" value="1"/>
</dbReference>
<feature type="transmembrane region" description="Helical" evidence="14">
    <location>
        <begin position="1393"/>
        <end position="1411"/>
    </location>
</feature>
<dbReference type="OrthoDB" id="264354at2759"/>
<evidence type="ECO:0000256" key="10">
    <source>
        <dbReference type="ARBA" id="ARBA00022833"/>
    </source>
</evidence>
<dbReference type="FunFam" id="3.30.40.10:FF:000287">
    <property type="entry name" value="RING finger membrane protein"/>
    <property type="match status" value="1"/>
</dbReference>
<evidence type="ECO:0000256" key="9">
    <source>
        <dbReference type="ARBA" id="ARBA00022786"/>
    </source>
</evidence>
<feature type="transmembrane region" description="Helical" evidence="14">
    <location>
        <begin position="811"/>
        <end position="831"/>
    </location>
</feature>
<dbReference type="InterPro" id="IPR056521">
    <property type="entry name" value="MARCHF6-like_C"/>
</dbReference>
<name>A0A1Y1ULR3_9TREE</name>
<evidence type="ECO:0000313" key="17">
    <source>
        <dbReference type="Proteomes" id="UP000193218"/>
    </source>
</evidence>
<feature type="region of interest" description="Disordered" evidence="13">
    <location>
        <begin position="304"/>
        <end position="325"/>
    </location>
</feature>
<evidence type="ECO:0000256" key="12">
    <source>
        <dbReference type="ARBA" id="ARBA00023136"/>
    </source>
</evidence>
<evidence type="ECO:0000256" key="1">
    <source>
        <dbReference type="ARBA" id="ARBA00000900"/>
    </source>
</evidence>
<sequence length="1475" mass="164442">MASLDDLFGQTPAPNEEEGDVCRVCRIEGDSEEPLIHPCKCSGSVRFVHPTCLKDWLSHSQKKYCEICGHRYTFTKIYTDYIPTKIPKIVFIRQTLLWFYRIGCHIQRFWLAVLGWLIILPSLNLITLRTLVWLADSSISSSSNPSLPTNATLSTAVVNGTDFNATEVNATISEPQAHGPLNGLRFRDLFLKPMSTALRLSVANWRDLHGMDAETIPGFVFRGQILSIATAAVLVGLVFFREWMTQQNPAELVPTQPREEEAINLDDWVVQGGVARRRLKEPTPVKWRSNPVIAEYLARARLPDPRARQQINENGGSDLSGALEQPLITPSDNEKALDMSEISPTLLQDGSGDDEEVVAGPSRPHYTPSPSFDSVPRPYELSEAGPSLSKVAYTAPEMLGEEDDSKVEPRLVFVDFRARDSSGRPYFPTRVSPARRAAALHFARMNKWPIELKFEGDKSRPSDNRPEIIIDVSQPDSGMALTHTHEDLSVVRELTSRYTFHTVPEEAEADINEVPGEILEQLPHGETGLMHFVHQPNGTAVALSREDERAESVKALEDDRSRPQTPDTTEPNALDTPANREHPPADEDDDEDWENEDEVAEDQADLVEADHENVDGDVHPEGLPAAFDAELNEDAPFEREDWDGVFEVVGLIGPLTNLIQNLAFAITIMGAGLTLLVGLPIITGKVVLALDLIKIVFTVCKLFLRGIRIITDPILDIIFEITKDVVLLPLLSSFQALERIVASKLNVQPLARLDLLRITQTFTSRANSNAEGAETGRYISRLVGQQLLRLHEASRNTSKRLATSPNLTDNIWCMLTGYAAVIHVVWIVALVERKMNRGQSAILDTVRDYAVFVKLALFMGVELIVFPLVIGSVINLCTIPLFDGASVERSFEHLRNSPFGVIFVSWLVGTMFMFTFASFLAHIRSSTRKGAMFFIRDPADQNFSPVKDILERSAPSQIKKLLVSAMMYMVVVISIFGVACWTLHHQTLYPILPLRLANYAPLSSVPFDLLYLHLAVPPTLEFLKPSVRGAAIWKFYWTIACRSFCLSSLLHGKRHNAQCQQGGPRILEWIWPILDIPLQRLFGPYDPAGTYARVPAADQVGLLPASERKKGGVFIPLTKEGSPKDDEGKLRLLKQDQRARALKRDPRKDYTVVWLPQYWRTRIHAFIFAAIGVTGWAIAMLLFVPILVGRATLGMLVSEEMHDGYAFLLGGYICCAAAAAGMFARRMILKEGVSGRLRRSSPSARVKRVLLPSIINAYAVFALYFVAPSLLGINFELHVGHICRYGLDTEQVPILHFWDAWAMGCVMCSLLVGLKSIIFERPVPDQRSLIQGVADLLQSPFGKSLEELNKIVMPLTGLLLAPLLTAPVLSVSIASLPWQMKNPQTFNMLLFRLLYPVSTSILLVVFLRAPLHARLLKMRQGVIDAEYKIEERIENYEPSATENASGTGASGVEIEVLVGEAVREGEREDDWEDEE</sequence>
<keyword evidence="11 14" id="KW-1133">Transmembrane helix</keyword>
<evidence type="ECO:0000256" key="3">
    <source>
        <dbReference type="ARBA" id="ARBA00004906"/>
    </source>
</evidence>
<dbReference type="GO" id="GO:0008270">
    <property type="term" value="F:zinc ion binding"/>
    <property type="evidence" value="ECO:0007669"/>
    <property type="project" value="UniProtKB-KW"/>
</dbReference>
<keyword evidence="10" id="KW-0862">Zinc</keyword>
<feature type="transmembrane region" description="Helical" evidence="14">
    <location>
        <begin position="1165"/>
        <end position="1187"/>
    </location>
</feature>
<evidence type="ECO:0000256" key="11">
    <source>
        <dbReference type="ARBA" id="ARBA00022989"/>
    </source>
</evidence>
<evidence type="ECO:0000256" key="13">
    <source>
        <dbReference type="SAM" id="MobiDB-lite"/>
    </source>
</evidence>
<dbReference type="Pfam" id="PF12906">
    <property type="entry name" value="RINGv"/>
    <property type="match status" value="1"/>
</dbReference>
<dbReference type="CDD" id="cd16702">
    <property type="entry name" value="RING_CH-C4HC3_MARCH6"/>
    <property type="match status" value="1"/>
</dbReference>